<dbReference type="Pfam" id="PF02260">
    <property type="entry name" value="FATC"/>
    <property type="match status" value="1"/>
</dbReference>
<dbReference type="InterPro" id="IPR014009">
    <property type="entry name" value="PIK_FAT"/>
</dbReference>
<dbReference type="PANTHER" id="PTHR11139:SF125">
    <property type="entry name" value="SERINE_THREONINE-PROTEIN KINASE MEC1"/>
    <property type="match status" value="1"/>
</dbReference>
<dbReference type="PANTHER" id="PTHR11139">
    <property type="entry name" value="ATAXIA TELANGIECTASIA MUTATED ATM -RELATED"/>
    <property type="match status" value="1"/>
</dbReference>
<dbReference type="InterPro" id="IPR057564">
    <property type="entry name" value="HEAT_ATR"/>
</dbReference>
<feature type="domain" description="FAT" evidence="16">
    <location>
        <begin position="1441"/>
        <end position="2012"/>
    </location>
</feature>
<dbReference type="GO" id="GO:0006281">
    <property type="term" value="P:DNA repair"/>
    <property type="evidence" value="ECO:0007669"/>
    <property type="project" value="UniProtKB-KW"/>
</dbReference>
<keyword evidence="12" id="KW-0539">Nucleus</keyword>
<evidence type="ECO:0000259" key="17">
    <source>
        <dbReference type="PROSITE" id="PS51190"/>
    </source>
</evidence>
<dbReference type="InterPro" id="IPR050517">
    <property type="entry name" value="DDR_Repair_Kinase"/>
</dbReference>
<keyword evidence="6" id="KW-0808">Transferase</keyword>
<keyword evidence="5" id="KW-0723">Serine/threonine-protein kinase</keyword>
<gene>
    <name evidence="18" type="ORF">GcC1_210029</name>
</gene>
<evidence type="ECO:0000256" key="4">
    <source>
        <dbReference type="ARBA" id="ARBA00012513"/>
    </source>
</evidence>
<comment type="subcellular location">
    <subcellularLocation>
        <location evidence="1">Nucleus</location>
    </subcellularLocation>
</comment>
<dbReference type="InterPro" id="IPR000403">
    <property type="entry name" value="PI3/4_kinase_cat_dom"/>
</dbReference>
<dbReference type="OrthoDB" id="381190at2759"/>
<dbReference type="CDD" id="cd00892">
    <property type="entry name" value="PIKKc_ATR"/>
    <property type="match status" value="1"/>
</dbReference>
<evidence type="ECO:0000256" key="13">
    <source>
        <dbReference type="ARBA" id="ARBA00025079"/>
    </source>
</evidence>
<dbReference type="Pfam" id="PF23593">
    <property type="entry name" value="HEAT_ATR"/>
    <property type="match status" value="1"/>
</dbReference>
<dbReference type="InterPro" id="IPR012993">
    <property type="entry name" value="UME"/>
</dbReference>
<comment type="function">
    <text evidence="13">Serine/threonine protein kinase which activates checkpoint signaling upon genotoxic stresses such as ionizing radiation (IR), ultraviolet light (UV), or DNA replication stalling, thereby acting as a DNA damage sensor. Recognizes the substrate consensus sequence [ST]-Q. Phosphorylates histone H2A to form H2AS128ph (gamma-H2A) at sites of DNA damage, involved in the regulation of DNA damage response mechanism. Required for the control of telomere length and genome stability.</text>
</comment>
<evidence type="ECO:0000256" key="14">
    <source>
        <dbReference type="SAM" id="MobiDB-lite"/>
    </source>
</evidence>
<dbReference type="EMBL" id="MCBR01021064">
    <property type="protein sequence ID" value="RKF54549.1"/>
    <property type="molecule type" value="Genomic_DNA"/>
</dbReference>
<comment type="similarity">
    <text evidence="2">Belongs to the PI3/PI4-kinase family. ATM subfamily.</text>
</comment>
<keyword evidence="9 18" id="KW-0418">Kinase</keyword>
<dbReference type="SUPFAM" id="SSF56112">
    <property type="entry name" value="Protein kinase-like (PK-like)"/>
    <property type="match status" value="1"/>
</dbReference>
<dbReference type="SMART" id="SM00146">
    <property type="entry name" value="PI3Kc"/>
    <property type="match status" value="1"/>
</dbReference>
<dbReference type="PROSITE" id="PS50290">
    <property type="entry name" value="PI3_4_KINASE_3"/>
    <property type="match status" value="1"/>
</dbReference>
<evidence type="ECO:0000256" key="9">
    <source>
        <dbReference type="ARBA" id="ARBA00022777"/>
    </source>
</evidence>
<dbReference type="FunFam" id="3.30.1010.10:FF:000017">
    <property type="entry name" value="Inositol kinase kinase (UvsB)"/>
    <property type="match status" value="1"/>
</dbReference>
<dbReference type="Pfam" id="PF02259">
    <property type="entry name" value="FAT"/>
    <property type="match status" value="1"/>
</dbReference>
<dbReference type="GO" id="GO:0004674">
    <property type="term" value="F:protein serine/threonine kinase activity"/>
    <property type="evidence" value="ECO:0007669"/>
    <property type="project" value="UniProtKB-KW"/>
</dbReference>
<evidence type="ECO:0000259" key="15">
    <source>
        <dbReference type="PROSITE" id="PS50290"/>
    </source>
</evidence>
<dbReference type="InterPro" id="IPR056802">
    <property type="entry name" value="ATR-like_M-HEAT"/>
</dbReference>
<dbReference type="GO" id="GO:0005634">
    <property type="term" value="C:nucleus"/>
    <property type="evidence" value="ECO:0007669"/>
    <property type="project" value="UniProtKB-SubCell"/>
</dbReference>
<dbReference type="EC" id="2.7.11.1" evidence="4"/>
<dbReference type="InterPro" id="IPR036940">
    <property type="entry name" value="PI3/4_kinase_cat_sf"/>
</dbReference>
<comment type="subunit">
    <text evidence="3">Associates with DNA double-strand breaks.</text>
</comment>
<accession>A0A420HAT7</accession>
<dbReference type="Pfam" id="PF08064">
    <property type="entry name" value="UME"/>
    <property type="match status" value="1"/>
</dbReference>
<evidence type="ECO:0000256" key="12">
    <source>
        <dbReference type="ARBA" id="ARBA00023242"/>
    </source>
</evidence>
<evidence type="ECO:0000313" key="19">
    <source>
        <dbReference type="Proteomes" id="UP000285405"/>
    </source>
</evidence>
<dbReference type="Gene3D" id="3.30.1010.10">
    <property type="entry name" value="Phosphatidylinositol 3-kinase Catalytic Subunit, Chain A, domain 4"/>
    <property type="match status" value="1"/>
</dbReference>
<dbReference type="InterPro" id="IPR016024">
    <property type="entry name" value="ARM-type_fold"/>
</dbReference>
<dbReference type="GO" id="GO:0005524">
    <property type="term" value="F:ATP binding"/>
    <property type="evidence" value="ECO:0007669"/>
    <property type="project" value="UniProtKB-KW"/>
</dbReference>
<evidence type="ECO:0000256" key="8">
    <source>
        <dbReference type="ARBA" id="ARBA00022763"/>
    </source>
</evidence>
<proteinExistence type="inferred from homology"/>
<evidence type="ECO:0000256" key="7">
    <source>
        <dbReference type="ARBA" id="ARBA00022741"/>
    </source>
</evidence>
<keyword evidence="10" id="KW-0067">ATP-binding</keyword>
<evidence type="ECO:0000256" key="5">
    <source>
        <dbReference type="ARBA" id="ARBA00022527"/>
    </source>
</evidence>
<evidence type="ECO:0000256" key="11">
    <source>
        <dbReference type="ARBA" id="ARBA00023204"/>
    </source>
</evidence>
<feature type="domain" description="PI3K/PI4K catalytic" evidence="15">
    <location>
        <begin position="2125"/>
        <end position="2432"/>
    </location>
</feature>
<dbReference type="InterPro" id="IPR011009">
    <property type="entry name" value="Kinase-like_dom_sf"/>
</dbReference>
<protein>
    <recommendedName>
        <fullName evidence="4">non-specific serine/threonine protein kinase</fullName>
        <ecNumber evidence="4">2.7.11.1</ecNumber>
    </recommendedName>
</protein>
<dbReference type="PROSITE" id="PS51189">
    <property type="entry name" value="FAT"/>
    <property type="match status" value="1"/>
</dbReference>
<keyword evidence="7" id="KW-0547">Nucleotide-binding</keyword>
<reference evidence="18 19" key="1">
    <citation type="journal article" date="2018" name="BMC Genomics">
        <title>Comparative genome analyses reveal sequence features reflecting distinct modes of host-adaptation between dicot and monocot powdery mildew.</title>
        <authorList>
            <person name="Wu Y."/>
            <person name="Ma X."/>
            <person name="Pan Z."/>
            <person name="Kale S.D."/>
            <person name="Song Y."/>
            <person name="King H."/>
            <person name="Zhang Q."/>
            <person name="Presley C."/>
            <person name="Deng X."/>
            <person name="Wei C.I."/>
            <person name="Xiao S."/>
        </authorList>
    </citation>
    <scope>NUCLEOTIDE SEQUENCE [LARGE SCALE GENOMIC DNA]</scope>
    <source>
        <strain evidence="18">UCSC1</strain>
    </source>
</reference>
<dbReference type="GO" id="GO:0000077">
    <property type="term" value="P:DNA damage checkpoint signaling"/>
    <property type="evidence" value="ECO:0007669"/>
    <property type="project" value="TreeGrafter"/>
</dbReference>
<keyword evidence="11" id="KW-0234">DNA repair</keyword>
<dbReference type="GO" id="GO:0000723">
    <property type="term" value="P:telomere maintenance"/>
    <property type="evidence" value="ECO:0007669"/>
    <property type="project" value="TreeGrafter"/>
</dbReference>
<dbReference type="PROSITE" id="PS51190">
    <property type="entry name" value="FATC"/>
    <property type="match status" value="1"/>
</dbReference>
<dbReference type="SMART" id="SM01343">
    <property type="entry name" value="FATC"/>
    <property type="match status" value="1"/>
</dbReference>
<dbReference type="GO" id="GO:0005694">
    <property type="term" value="C:chromosome"/>
    <property type="evidence" value="ECO:0007669"/>
    <property type="project" value="TreeGrafter"/>
</dbReference>
<evidence type="ECO:0000256" key="1">
    <source>
        <dbReference type="ARBA" id="ARBA00004123"/>
    </source>
</evidence>
<evidence type="ECO:0000256" key="10">
    <source>
        <dbReference type="ARBA" id="ARBA00022840"/>
    </source>
</evidence>
<keyword evidence="8" id="KW-0227">DNA damage</keyword>
<dbReference type="InterPro" id="IPR003151">
    <property type="entry name" value="PIK-rel_kinase_FAT"/>
</dbReference>
<name>A0A420HAT7_9PEZI</name>
<evidence type="ECO:0000259" key="16">
    <source>
        <dbReference type="PROSITE" id="PS51189"/>
    </source>
</evidence>
<dbReference type="Gene3D" id="1.10.1070.11">
    <property type="entry name" value="Phosphatidylinositol 3-/4-kinase, catalytic domain"/>
    <property type="match status" value="1"/>
</dbReference>
<evidence type="ECO:0000256" key="6">
    <source>
        <dbReference type="ARBA" id="ARBA00022679"/>
    </source>
</evidence>
<evidence type="ECO:0000313" key="18">
    <source>
        <dbReference type="EMBL" id="RKF54549.1"/>
    </source>
</evidence>
<dbReference type="Pfam" id="PF25030">
    <property type="entry name" value="M-HEAT_ATR"/>
    <property type="match status" value="1"/>
</dbReference>
<evidence type="ECO:0000256" key="2">
    <source>
        <dbReference type="ARBA" id="ARBA00010769"/>
    </source>
</evidence>
<organism evidence="18 19">
    <name type="scientific">Golovinomyces cichoracearum</name>
    <dbReference type="NCBI Taxonomy" id="62708"/>
    <lineage>
        <taxon>Eukaryota</taxon>
        <taxon>Fungi</taxon>
        <taxon>Dikarya</taxon>
        <taxon>Ascomycota</taxon>
        <taxon>Pezizomycotina</taxon>
        <taxon>Leotiomycetes</taxon>
        <taxon>Erysiphales</taxon>
        <taxon>Erysiphaceae</taxon>
        <taxon>Golovinomyces</taxon>
    </lineage>
</organism>
<dbReference type="FunFam" id="1.10.1070.11:FF:000031">
    <property type="entry name" value="Phosphatidyl inositol 3-kinase"/>
    <property type="match status" value="1"/>
</dbReference>
<dbReference type="InterPro" id="IPR003152">
    <property type="entry name" value="FATC_dom"/>
</dbReference>
<feature type="domain" description="FATC" evidence="17">
    <location>
        <begin position="2433"/>
        <end position="2465"/>
    </location>
</feature>
<comment type="caution">
    <text evidence="18">The sequence shown here is derived from an EMBL/GenBank/DDBJ whole genome shotgun (WGS) entry which is preliminary data.</text>
</comment>
<dbReference type="SMART" id="SM00802">
    <property type="entry name" value="UME"/>
    <property type="match status" value="1"/>
</dbReference>
<feature type="region of interest" description="Disordered" evidence="14">
    <location>
        <begin position="1"/>
        <end position="27"/>
    </location>
</feature>
<sequence length="2465" mass="279078">MTSNLAHLHKRRNLTHTAHNQVGDDVPPSSTAVQLISKVTIAQKSSPQVQSDELQRLTTEVSDFENSAFKTDDPELRICHVHKLIYVLSRAVLERIGKNDLSIKIDELVCQAGESLDLFNLNIEASPTVLTYTLAAGECFQSRGTEPLWAWLFPRVLCLLGHPKCSFLAKKIQEFFKVSFQSVNRSLRLWNLGPLFFEYLKQCVSNSLALIGENKFSHIKIVLPSKEVEYTSSPENKNGGLSNSRHTYIIKGSHHCHNHVGYLLLILASLSDDASRPFATAPIFQDYLVWFLDSVAEAQKQLNLWQTISSFFEASADLHYLLLCSIQTLLSNLRGSIFPVILRKGYSILSFHCAEILRKNFELSETVLTSFFQALLDLEPVCRQYDTVCKITTIHLIPALKDTMGEDKTASALTLEMKTAYDLLSKACSVQTEENPGTPTIPSSCQNFGNELKSLRLDIINTDEKRKLDVDLVTLDNNTNLDKNQDILLDALISELYTLLQAQKASNLNGLCEVIEGCYINLSAQARCKVIECLTHIPCVTSGQLMITREREKIKNIHCSMCEGKELIRKNILDIQDFNKISNETIRAFSKIVKSSVFLESKRARVLAMIAVRKVAIHFGHSEFLDLEVSELAQWCFQSLTSSIRELRVTASRTVIAFLKGSQSDPIIRKNRNHALDILRRFPSEQGIHLQETCVLTWGQIGRIVLDDELNLVLLALVQYLGHSNPIISGVAYNEILRLAKALDLSVLRLFSPFWGTVAIEAVRNLIVKPTTTQLVADLLQITVSEFLLLTQSYTIPWLVMGKKVDVIQRISEARKDSEIGMACAESSNLVPTLALLMTQDRPDIENYIMSHLRFASPRFKNTDLEELMRVEPASQALHLLKAAGEAHDDKKKKIYVALGFLAERAPIPDSKTKITNPIGAFLEQHILGLITNISAVIIDTAQEQLVTEKKRNIKALEELVKVAKSYSRVGRPQICACLQLAMSQKNLQAQAFSAWATMLTNLDDEDVESMLESTFSTIIQHWESLDDATQCRIEDALQYLLRERSRNIRNMLVNLPSLSTCARLQDIEDQLKNMRTPTDIGNGFQIFIRRLGHENPIVVTQTLNELKDYLYVNQSFIQASAISEQPDVIVSDLVRSILDTCVKFNSSDRQIALLSAECIGLIGCVDSNRVESVRKNREMVVISNFEDEDETLDFVLFILQKAILPAFLSATDTVLQGFMSYVMQELLEICRFKEICAPIIKNACKDSVHPIYLKWISLPGTIQDTLTPFLTSKYSLKTMETITYEYPIFQPEKIEKVLSNNRSSIYVPWLRNFVLNLLETPLTQAAKHIFPPLCRAIRIKDLSIASFLLPYLILHVIVAGDEQQRQVIGSELLAVLTYKLPADSNVPTEDLKLCIEIVFRVLDYLAKWIQEKQNKKPQSLDTSDSILRIRSVIQMISPEIISDRAVECKSYSRALFYWEQHIRDIRRTDKRQETKNALFQRFQDIYNQIDEPDGIEGISAHLHVLDIDQQILGHRRAGRWTAVQSWYDIKFAEQPSNINIQLNILTCLKESGQHDALLNYVQGMHKTEETTSRLLPFATESSWVTSRWDTLEKYINISKKSAAEDFNISIGRILLTLKKKELEQFRVNVKEIREQISQSLSTATTSSFSTFHDTMLKLHVLTELEMISGTENKSSNIGNILRSLNDRIEVLGAYLNDKQYLLGIRRAAMQLSSLNFSNGDIAASWLTSARLARRGNASHQSYNSVLHASKLGDESATIEHARLLWRDGHHRKATQSLQGAIESNAFMSYNKSSNGTHLTGVDVTEQQNLLTARAHLLLAKWLDSAGQTQSSTLRTQYQLAARTHTNWEKGHYYLGRHYNKLLETEKKLAPELQNEHFLIGEMAKLVIENYLRSLSHGAKYIYQTLPRILTLWLELGTQVIQPPDIRYGNSKEFINRVTSNQKKNLEQIHSRIHKYSGKLPAYVFYTALPQIVARIAHPNQEVFNYLAKIIYRVVEAHPQQAMWTLLAVCQSKQQDRKARGMTVLQYIRAGKKSAPGAFDVKALIKNGERITNDLLHACEAGNFHGNRTIWCSLSKDLKFNSRSCLPSLMAVPVESVLTATLPILTENVRKHKAFSRDVVTINSFSDEVMVLSSLQKPRKLIARGSDGRNYGIMCKPKDDLRKDQRLMEFNGMINRSLKRDAESSRRQLYIKTYAVTPLNEECGIIEWVDGLKTSRDILLQLYKAQGISPNYKEIEALCEEACKGENKISIFTEGVLGVFPPVMYKWFVSQFPEPSAWFAARLRYTRSCAVMSMVGTILGLGDRHGENILFEEGNGGTFHVDFNCLFEKGLTFAKPERVPFRLTHNMVDAMGVYGYEGPFRKSSELTLKLLRQHEETLMTILEAFIYDPTLDLLSRKSEKKKKVYAVSIPDTAQGVLNSIQRKVRGLLPGESVPLGVEGQVDELINQATNPTFLAGMYIGWCSFL</sequence>
<dbReference type="SUPFAM" id="SSF48371">
    <property type="entry name" value="ARM repeat"/>
    <property type="match status" value="1"/>
</dbReference>
<dbReference type="Pfam" id="PF00454">
    <property type="entry name" value="PI3_PI4_kinase"/>
    <property type="match status" value="1"/>
</dbReference>
<evidence type="ECO:0000256" key="3">
    <source>
        <dbReference type="ARBA" id="ARBA00011370"/>
    </source>
</evidence>
<dbReference type="Proteomes" id="UP000285405">
    <property type="component" value="Unassembled WGS sequence"/>
</dbReference>